<evidence type="ECO:0000256" key="4">
    <source>
        <dbReference type="RuleBase" id="RU004020"/>
    </source>
</evidence>
<comment type="similarity">
    <text evidence="4">Belongs to the HSF family.</text>
</comment>
<feature type="region of interest" description="Disordered" evidence="5">
    <location>
        <begin position="152"/>
        <end position="190"/>
    </location>
</feature>
<name>A0A9N8E6T4_9STRA</name>
<dbReference type="GO" id="GO:0005634">
    <property type="term" value="C:nucleus"/>
    <property type="evidence" value="ECO:0007669"/>
    <property type="project" value="UniProtKB-SubCell"/>
</dbReference>
<proteinExistence type="inferred from homology"/>
<dbReference type="GO" id="GO:0043565">
    <property type="term" value="F:sequence-specific DNA binding"/>
    <property type="evidence" value="ECO:0007669"/>
    <property type="project" value="InterPro"/>
</dbReference>
<evidence type="ECO:0000256" key="3">
    <source>
        <dbReference type="ARBA" id="ARBA00023242"/>
    </source>
</evidence>
<dbReference type="EMBL" id="CAICTM010000682">
    <property type="protein sequence ID" value="CAB9514920.1"/>
    <property type="molecule type" value="Genomic_DNA"/>
</dbReference>
<evidence type="ECO:0000313" key="8">
    <source>
        <dbReference type="Proteomes" id="UP001153069"/>
    </source>
</evidence>
<dbReference type="Pfam" id="PF00447">
    <property type="entry name" value="HSF_DNA-bind"/>
    <property type="match status" value="1"/>
</dbReference>
<sequence>MLNTVENQGLQNIVGWQSSGAGFVVHNKQQFETQIMPKFFPRLKYVSFKRRLHLFGFRSDSKQDKRAFRHPSFARWIPEQQLLESIKATERKTKSTVAIAKQPNISDLQQHQASPQPSSHTETNKESESTLNVSTTELRRRLLLEADLPLAMGSSELPQPPFQNLGSSGTDPGSRGFQQFTTSTTTGTSNTDHVVMTNILQQLQQTRNETMSTPTTLQQSSLTGVHQQGLMRTQMLGALGQDQRYAPPQLQQHPSQRHQTGQTEQPGAASWPQLQQQQQQQQRQQQLALQQPPDQFSMQTSELYSRLHQQHQQHQQQLAISDPSHLNLNTGIVPSHHQDPLVAGLARSEEKCETSADATGWDLILEPRPFAPGEDGARRGSTRSSSGSMGGYVSTRGEAKSAGDESTNATKNWKRTSQP</sequence>
<dbReference type="GO" id="GO:0003700">
    <property type="term" value="F:DNA-binding transcription factor activity"/>
    <property type="evidence" value="ECO:0007669"/>
    <property type="project" value="InterPro"/>
</dbReference>
<evidence type="ECO:0000256" key="5">
    <source>
        <dbReference type="SAM" id="MobiDB-lite"/>
    </source>
</evidence>
<organism evidence="7 8">
    <name type="scientific">Seminavis robusta</name>
    <dbReference type="NCBI Taxonomy" id="568900"/>
    <lineage>
        <taxon>Eukaryota</taxon>
        <taxon>Sar</taxon>
        <taxon>Stramenopiles</taxon>
        <taxon>Ochrophyta</taxon>
        <taxon>Bacillariophyta</taxon>
        <taxon>Bacillariophyceae</taxon>
        <taxon>Bacillariophycidae</taxon>
        <taxon>Naviculales</taxon>
        <taxon>Naviculaceae</taxon>
        <taxon>Seminavis</taxon>
    </lineage>
</organism>
<feature type="region of interest" description="Disordered" evidence="5">
    <location>
        <begin position="94"/>
        <end position="136"/>
    </location>
</feature>
<evidence type="ECO:0000256" key="1">
    <source>
        <dbReference type="ARBA" id="ARBA00004123"/>
    </source>
</evidence>
<keyword evidence="2" id="KW-0238">DNA-binding</keyword>
<feature type="region of interest" description="Disordered" evidence="5">
    <location>
        <begin position="207"/>
        <end position="226"/>
    </location>
</feature>
<dbReference type="InterPro" id="IPR036388">
    <property type="entry name" value="WH-like_DNA-bd_sf"/>
</dbReference>
<comment type="subcellular location">
    <subcellularLocation>
        <location evidence="1">Nucleus</location>
    </subcellularLocation>
</comment>
<keyword evidence="3" id="KW-0539">Nucleus</keyword>
<comment type="caution">
    <text evidence="7">The sequence shown here is derived from an EMBL/GenBank/DDBJ whole genome shotgun (WGS) entry which is preliminary data.</text>
</comment>
<dbReference type="AlphaFoldDB" id="A0A9N8E6T4"/>
<dbReference type="Proteomes" id="UP001153069">
    <property type="component" value="Unassembled WGS sequence"/>
</dbReference>
<dbReference type="InterPro" id="IPR036390">
    <property type="entry name" value="WH_DNA-bd_sf"/>
</dbReference>
<dbReference type="PANTHER" id="PTHR10015">
    <property type="entry name" value="HEAT SHOCK TRANSCRIPTION FACTOR"/>
    <property type="match status" value="1"/>
</dbReference>
<feature type="compositionally biased region" description="Low complexity" evidence="5">
    <location>
        <begin position="272"/>
        <end position="295"/>
    </location>
</feature>
<feature type="compositionally biased region" description="Polar residues" evidence="5">
    <location>
        <begin position="249"/>
        <end position="265"/>
    </location>
</feature>
<feature type="compositionally biased region" description="Low complexity" evidence="5">
    <location>
        <begin position="176"/>
        <end position="189"/>
    </location>
</feature>
<dbReference type="PANTHER" id="PTHR10015:SF206">
    <property type="entry name" value="HSF-TYPE DNA-BINDING DOMAIN-CONTAINING PROTEIN"/>
    <property type="match status" value="1"/>
</dbReference>
<dbReference type="Gene3D" id="1.10.10.10">
    <property type="entry name" value="Winged helix-like DNA-binding domain superfamily/Winged helix DNA-binding domain"/>
    <property type="match status" value="1"/>
</dbReference>
<feature type="compositionally biased region" description="Polar residues" evidence="5">
    <location>
        <begin position="404"/>
        <end position="419"/>
    </location>
</feature>
<protein>
    <submittedName>
        <fullName evidence="7">Shock factor protein 1</fullName>
    </submittedName>
</protein>
<feature type="compositionally biased region" description="Polar residues" evidence="5">
    <location>
        <begin position="162"/>
        <end position="171"/>
    </location>
</feature>
<accession>A0A9N8E6T4</accession>
<feature type="compositionally biased region" description="Low complexity" evidence="5">
    <location>
        <begin position="109"/>
        <end position="120"/>
    </location>
</feature>
<keyword evidence="8" id="KW-1185">Reference proteome</keyword>
<evidence type="ECO:0000256" key="2">
    <source>
        <dbReference type="ARBA" id="ARBA00023125"/>
    </source>
</evidence>
<evidence type="ECO:0000259" key="6">
    <source>
        <dbReference type="SMART" id="SM00415"/>
    </source>
</evidence>
<dbReference type="SMART" id="SM00415">
    <property type="entry name" value="HSF"/>
    <property type="match status" value="1"/>
</dbReference>
<reference evidence="7" key="1">
    <citation type="submission" date="2020-06" db="EMBL/GenBank/DDBJ databases">
        <authorList>
            <consortium name="Plant Systems Biology data submission"/>
        </authorList>
    </citation>
    <scope>NUCLEOTIDE SEQUENCE</scope>
    <source>
        <strain evidence="7">D6</strain>
    </source>
</reference>
<feature type="region of interest" description="Disordered" evidence="5">
    <location>
        <begin position="357"/>
        <end position="419"/>
    </location>
</feature>
<dbReference type="SUPFAM" id="SSF46785">
    <property type="entry name" value="Winged helix' DNA-binding domain"/>
    <property type="match status" value="1"/>
</dbReference>
<feature type="domain" description="HSF-type DNA-binding" evidence="6">
    <location>
        <begin position="1"/>
        <end position="89"/>
    </location>
</feature>
<feature type="region of interest" description="Disordered" evidence="5">
    <location>
        <begin position="246"/>
        <end position="296"/>
    </location>
</feature>
<gene>
    <name evidence="7" type="ORF">SEMRO_683_G186670.1</name>
</gene>
<feature type="compositionally biased region" description="Low complexity" evidence="5">
    <location>
        <begin position="210"/>
        <end position="223"/>
    </location>
</feature>
<dbReference type="OrthoDB" id="119997at2759"/>
<dbReference type="InterPro" id="IPR000232">
    <property type="entry name" value="HSF_DNA-bd"/>
</dbReference>
<evidence type="ECO:0000313" key="7">
    <source>
        <dbReference type="EMBL" id="CAB9514920.1"/>
    </source>
</evidence>